<dbReference type="Gene3D" id="3.30.200.20">
    <property type="entry name" value="Phosphorylase Kinase, domain 1"/>
    <property type="match status" value="1"/>
</dbReference>
<keyword evidence="4" id="KW-1185">Reference proteome</keyword>
<accession>A0A3Q1G072</accession>
<evidence type="ECO:0000259" key="2">
    <source>
        <dbReference type="PROSITE" id="PS50011"/>
    </source>
</evidence>
<dbReference type="Proteomes" id="UP000257200">
    <property type="component" value="Unplaced"/>
</dbReference>
<dbReference type="GeneTree" id="ENSGT00950000183196"/>
<name>A0A3Q1G072_9TELE</name>
<dbReference type="InterPro" id="IPR011009">
    <property type="entry name" value="Kinase-like_dom_sf"/>
</dbReference>
<dbReference type="PANTHER" id="PTHR47096">
    <property type="entry name" value="MISSHAPEN LIKE KINASE 1"/>
    <property type="match status" value="1"/>
</dbReference>
<dbReference type="PROSITE" id="PS00107">
    <property type="entry name" value="PROTEIN_KINASE_ATP"/>
    <property type="match status" value="1"/>
</dbReference>
<dbReference type="GO" id="GO:0005829">
    <property type="term" value="C:cytosol"/>
    <property type="evidence" value="ECO:0007669"/>
    <property type="project" value="TreeGrafter"/>
</dbReference>
<dbReference type="InterPro" id="IPR017441">
    <property type="entry name" value="Protein_kinase_ATP_BS"/>
</dbReference>
<keyword evidence="1" id="KW-0547">Nucleotide-binding</keyword>
<dbReference type="SUPFAM" id="SSF56112">
    <property type="entry name" value="Protein kinase-like (PK-like)"/>
    <property type="match status" value="1"/>
</dbReference>
<keyword evidence="1" id="KW-0067">ATP-binding</keyword>
<organism evidence="3 4">
    <name type="scientific">Acanthochromis polyacanthus</name>
    <name type="common">spiny chromis</name>
    <dbReference type="NCBI Taxonomy" id="80966"/>
    <lineage>
        <taxon>Eukaryota</taxon>
        <taxon>Metazoa</taxon>
        <taxon>Chordata</taxon>
        <taxon>Craniata</taxon>
        <taxon>Vertebrata</taxon>
        <taxon>Euteleostomi</taxon>
        <taxon>Actinopterygii</taxon>
        <taxon>Neopterygii</taxon>
        <taxon>Teleostei</taxon>
        <taxon>Neoteleostei</taxon>
        <taxon>Acanthomorphata</taxon>
        <taxon>Ovalentaria</taxon>
        <taxon>Pomacentridae</taxon>
        <taxon>Acanthochromis</taxon>
    </lineage>
</organism>
<proteinExistence type="predicted"/>
<reference evidence="3" key="2">
    <citation type="submission" date="2025-09" db="UniProtKB">
        <authorList>
            <consortium name="Ensembl"/>
        </authorList>
    </citation>
    <scope>IDENTIFICATION</scope>
</reference>
<feature type="domain" description="Protein kinase" evidence="2">
    <location>
        <begin position="25"/>
        <end position="85"/>
    </location>
</feature>
<dbReference type="Ensembl" id="ENSAPOT00000019566.1">
    <property type="protein sequence ID" value="ENSAPOP00000011875.1"/>
    <property type="gene ID" value="ENSAPOG00000014493.1"/>
</dbReference>
<evidence type="ECO:0000313" key="4">
    <source>
        <dbReference type="Proteomes" id="UP000257200"/>
    </source>
</evidence>
<dbReference type="GO" id="GO:0004672">
    <property type="term" value="F:protein kinase activity"/>
    <property type="evidence" value="ECO:0007669"/>
    <property type="project" value="InterPro"/>
</dbReference>
<dbReference type="InterPro" id="IPR000719">
    <property type="entry name" value="Prot_kinase_dom"/>
</dbReference>
<dbReference type="PROSITE" id="PS50011">
    <property type="entry name" value="PROTEIN_KINASE_DOM"/>
    <property type="match status" value="1"/>
</dbReference>
<protein>
    <submittedName>
        <fullName evidence="3">Mitogen-activated protein kinase kinase kinase kinase 4-like</fullName>
    </submittedName>
</protein>
<dbReference type="InterPro" id="IPR051700">
    <property type="entry name" value="STE20_Ser-Thr_kinase"/>
</dbReference>
<dbReference type="GO" id="GO:0005524">
    <property type="term" value="F:ATP binding"/>
    <property type="evidence" value="ECO:0007669"/>
    <property type="project" value="UniProtKB-UniRule"/>
</dbReference>
<reference evidence="3" key="1">
    <citation type="submission" date="2025-08" db="UniProtKB">
        <authorList>
            <consortium name="Ensembl"/>
        </authorList>
    </citation>
    <scope>IDENTIFICATION</scope>
</reference>
<dbReference type="PANTHER" id="PTHR47096:SF1">
    <property type="entry name" value="MISSHAPEN LIKE KINASE 1"/>
    <property type="match status" value="1"/>
</dbReference>
<sequence length="85" mass="9588">MSRENTTRSLDSIDLAALRDPAGIFELVEVVGNGTYGQVYKGRHVKTGQLAAIKVMEVTEVKVEDSQFYRFKSSRETKREESVHP</sequence>
<dbReference type="AlphaFoldDB" id="A0A3Q1G072"/>
<evidence type="ECO:0000313" key="3">
    <source>
        <dbReference type="Ensembl" id="ENSAPOP00000011875.1"/>
    </source>
</evidence>
<feature type="binding site" evidence="1">
    <location>
        <position position="54"/>
    </location>
    <ligand>
        <name>ATP</name>
        <dbReference type="ChEBI" id="CHEBI:30616"/>
    </ligand>
</feature>
<evidence type="ECO:0000256" key="1">
    <source>
        <dbReference type="PROSITE-ProRule" id="PRU10141"/>
    </source>
</evidence>